<feature type="transmembrane region" description="Helical" evidence="9">
    <location>
        <begin position="62"/>
        <end position="86"/>
    </location>
</feature>
<evidence type="ECO:0000256" key="1">
    <source>
        <dbReference type="ARBA" id="ARBA00004240"/>
    </source>
</evidence>
<dbReference type="InterPro" id="IPR030225">
    <property type="entry name" value="SCAP"/>
</dbReference>
<keyword evidence="6" id="KW-0333">Golgi apparatus</keyword>
<feature type="transmembrane region" description="Helical" evidence="9">
    <location>
        <begin position="92"/>
        <end position="116"/>
    </location>
</feature>
<dbReference type="PANTHER" id="PTHR46378:SF1">
    <property type="entry name" value="STEROL REGULATORY ELEMENT-BINDING PROTEIN CLEAVAGE-ACTIVATING PROTEIN"/>
    <property type="match status" value="1"/>
</dbReference>
<evidence type="ECO:0000256" key="7">
    <source>
        <dbReference type="ARBA" id="ARBA00023136"/>
    </source>
</evidence>
<comment type="caution">
    <text evidence="11">The sequence shown here is derived from an EMBL/GenBank/DDBJ whole genome shotgun (WGS) entry which is preliminary data.</text>
</comment>
<accession>A0A9W9ZY69</accession>
<dbReference type="Pfam" id="PF12349">
    <property type="entry name" value="Sterol-sensing"/>
    <property type="match status" value="1"/>
</dbReference>
<evidence type="ECO:0000256" key="3">
    <source>
        <dbReference type="ARBA" id="ARBA00022574"/>
    </source>
</evidence>
<keyword evidence="3" id="KW-0853">WD repeat</keyword>
<dbReference type="InterPro" id="IPR053958">
    <property type="entry name" value="HMGCR/SNAP/NPC1-like_SSD"/>
</dbReference>
<feature type="compositionally biased region" description="Pro residues" evidence="8">
    <location>
        <begin position="152"/>
        <end position="162"/>
    </location>
</feature>
<gene>
    <name evidence="11" type="ORF">OS493_027561</name>
</gene>
<dbReference type="GO" id="GO:0005789">
    <property type="term" value="C:endoplasmic reticulum membrane"/>
    <property type="evidence" value="ECO:0007669"/>
    <property type="project" value="InterPro"/>
</dbReference>
<evidence type="ECO:0000313" key="12">
    <source>
        <dbReference type="Proteomes" id="UP001163046"/>
    </source>
</evidence>
<dbReference type="GO" id="GO:0032936">
    <property type="term" value="C:SREBP-SCAP complex"/>
    <property type="evidence" value="ECO:0007669"/>
    <property type="project" value="TreeGrafter"/>
</dbReference>
<evidence type="ECO:0000256" key="9">
    <source>
        <dbReference type="SAM" id="Phobius"/>
    </source>
</evidence>
<dbReference type="AlphaFoldDB" id="A0A9W9ZY69"/>
<dbReference type="PROSITE" id="PS50156">
    <property type="entry name" value="SSD"/>
    <property type="match status" value="1"/>
</dbReference>
<name>A0A9W9ZY69_9CNID</name>
<dbReference type="PANTHER" id="PTHR46378">
    <property type="entry name" value="STEROL REGULATORY ELEMENT-BINDING PROTEIN CLEAVAGE-ACTIVATING PROTEIN"/>
    <property type="match status" value="1"/>
</dbReference>
<organism evidence="11 12">
    <name type="scientific">Desmophyllum pertusum</name>
    <dbReference type="NCBI Taxonomy" id="174260"/>
    <lineage>
        <taxon>Eukaryota</taxon>
        <taxon>Metazoa</taxon>
        <taxon>Cnidaria</taxon>
        <taxon>Anthozoa</taxon>
        <taxon>Hexacorallia</taxon>
        <taxon>Scleractinia</taxon>
        <taxon>Caryophylliina</taxon>
        <taxon>Caryophylliidae</taxon>
        <taxon>Desmophyllum</taxon>
    </lineage>
</organism>
<feature type="compositionally biased region" description="Low complexity" evidence="8">
    <location>
        <begin position="130"/>
        <end position="151"/>
    </location>
</feature>
<evidence type="ECO:0000256" key="4">
    <source>
        <dbReference type="ARBA" id="ARBA00022737"/>
    </source>
</evidence>
<dbReference type="Proteomes" id="UP001163046">
    <property type="component" value="Unassembled WGS sequence"/>
</dbReference>
<keyword evidence="5" id="KW-0256">Endoplasmic reticulum</keyword>
<dbReference type="GO" id="GO:0032934">
    <property type="term" value="F:sterol binding"/>
    <property type="evidence" value="ECO:0007669"/>
    <property type="project" value="InterPro"/>
</dbReference>
<keyword evidence="7 9" id="KW-0472">Membrane</keyword>
<keyword evidence="4" id="KW-0677">Repeat</keyword>
<keyword evidence="12" id="KW-1185">Reference proteome</keyword>
<evidence type="ECO:0000256" key="6">
    <source>
        <dbReference type="ARBA" id="ARBA00023034"/>
    </source>
</evidence>
<dbReference type="EMBL" id="MU825421">
    <property type="protein sequence ID" value="KAJ7390036.1"/>
    <property type="molecule type" value="Genomic_DNA"/>
</dbReference>
<protein>
    <recommendedName>
        <fullName evidence="10">SSD domain-containing protein</fullName>
    </recommendedName>
</protein>
<sequence>MAAGLCSFFGLVTTLDSSEIFPYLVIVVGVENILVITKSVVSTPVDLEVKIRVAQGLSKEGWYIIKNLFTEMAVLLCGYFTFVPAIQEFCLFAMVCLLSDFFLQMVLFVTVLSIDIRRMELSDLQRQPIQVRQRSPSDSSQQGSSPTSGQNPPSPVPSPPHSPSQYGSSACFHLCHHRH</sequence>
<feature type="domain" description="SSD" evidence="10">
    <location>
        <begin position="1"/>
        <end position="114"/>
    </location>
</feature>
<dbReference type="InterPro" id="IPR000731">
    <property type="entry name" value="SSD"/>
</dbReference>
<proteinExistence type="predicted"/>
<evidence type="ECO:0000259" key="10">
    <source>
        <dbReference type="PROSITE" id="PS50156"/>
    </source>
</evidence>
<reference evidence="11" key="1">
    <citation type="submission" date="2023-01" db="EMBL/GenBank/DDBJ databases">
        <title>Genome assembly of the deep-sea coral Lophelia pertusa.</title>
        <authorList>
            <person name="Herrera S."/>
            <person name="Cordes E."/>
        </authorList>
    </citation>
    <scope>NUCLEOTIDE SEQUENCE</scope>
    <source>
        <strain evidence="11">USNM1676648</strain>
        <tissue evidence="11">Polyp</tissue>
    </source>
</reference>
<feature type="transmembrane region" description="Helical" evidence="9">
    <location>
        <begin position="20"/>
        <end position="41"/>
    </location>
</feature>
<dbReference type="SUPFAM" id="SSF82866">
    <property type="entry name" value="Multidrug efflux transporter AcrB transmembrane domain"/>
    <property type="match status" value="1"/>
</dbReference>
<comment type="subcellular location">
    <subcellularLocation>
        <location evidence="1">Endoplasmic reticulum</location>
    </subcellularLocation>
    <subcellularLocation>
        <location evidence="2">Golgi apparatus membrane</location>
    </subcellularLocation>
</comment>
<keyword evidence="9" id="KW-0812">Transmembrane</keyword>
<evidence type="ECO:0000256" key="5">
    <source>
        <dbReference type="ARBA" id="ARBA00022824"/>
    </source>
</evidence>
<dbReference type="GO" id="GO:0000139">
    <property type="term" value="C:Golgi membrane"/>
    <property type="evidence" value="ECO:0007669"/>
    <property type="project" value="UniProtKB-SubCell"/>
</dbReference>
<keyword evidence="9" id="KW-1133">Transmembrane helix</keyword>
<evidence type="ECO:0000256" key="8">
    <source>
        <dbReference type="SAM" id="MobiDB-lite"/>
    </source>
</evidence>
<evidence type="ECO:0000313" key="11">
    <source>
        <dbReference type="EMBL" id="KAJ7390036.1"/>
    </source>
</evidence>
<dbReference type="GO" id="GO:0045540">
    <property type="term" value="P:regulation of cholesterol biosynthetic process"/>
    <property type="evidence" value="ECO:0007669"/>
    <property type="project" value="TreeGrafter"/>
</dbReference>
<evidence type="ECO:0000256" key="2">
    <source>
        <dbReference type="ARBA" id="ARBA00004394"/>
    </source>
</evidence>
<feature type="region of interest" description="Disordered" evidence="8">
    <location>
        <begin position="127"/>
        <end position="167"/>
    </location>
</feature>
<dbReference type="GO" id="GO:0032933">
    <property type="term" value="P:SREBP signaling pathway"/>
    <property type="evidence" value="ECO:0007669"/>
    <property type="project" value="InterPro"/>
</dbReference>
<dbReference type="OrthoDB" id="361494at2759"/>